<feature type="region of interest" description="Disordered" evidence="1">
    <location>
        <begin position="1"/>
        <end position="27"/>
    </location>
</feature>
<gene>
    <name evidence="2" type="ORF">Pmani_021788</name>
</gene>
<evidence type="ECO:0000256" key="1">
    <source>
        <dbReference type="SAM" id="MobiDB-lite"/>
    </source>
</evidence>
<name>A0AAE1PF43_9EUCA</name>
<reference evidence="2" key="1">
    <citation type="submission" date="2023-11" db="EMBL/GenBank/DDBJ databases">
        <title>Genome assemblies of two species of porcelain crab, Petrolisthes cinctipes and Petrolisthes manimaculis (Anomura: Porcellanidae).</title>
        <authorList>
            <person name="Angst P."/>
        </authorList>
    </citation>
    <scope>NUCLEOTIDE SEQUENCE</scope>
    <source>
        <strain evidence="2">PB745_02</strain>
        <tissue evidence="2">Gill</tissue>
    </source>
</reference>
<organism evidence="2 3">
    <name type="scientific">Petrolisthes manimaculis</name>
    <dbReference type="NCBI Taxonomy" id="1843537"/>
    <lineage>
        <taxon>Eukaryota</taxon>
        <taxon>Metazoa</taxon>
        <taxon>Ecdysozoa</taxon>
        <taxon>Arthropoda</taxon>
        <taxon>Crustacea</taxon>
        <taxon>Multicrustacea</taxon>
        <taxon>Malacostraca</taxon>
        <taxon>Eumalacostraca</taxon>
        <taxon>Eucarida</taxon>
        <taxon>Decapoda</taxon>
        <taxon>Pleocyemata</taxon>
        <taxon>Anomura</taxon>
        <taxon>Galatheoidea</taxon>
        <taxon>Porcellanidae</taxon>
        <taxon>Petrolisthes</taxon>
    </lineage>
</organism>
<protein>
    <submittedName>
        <fullName evidence="2">Uncharacterized protein</fullName>
    </submittedName>
</protein>
<accession>A0AAE1PF43</accession>
<evidence type="ECO:0000313" key="3">
    <source>
        <dbReference type="Proteomes" id="UP001292094"/>
    </source>
</evidence>
<comment type="caution">
    <text evidence="2">The sequence shown here is derived from an EMBL/GenBank/DDBJ whole genome shotgun (WGS) entry which is preliminary data.</text>
</comment>
<proteinExistence type="predicted"/>
<sequence>MSGSTQGKIMRPQSSKRFMSPTRHGNGPQNSFMAKKFDSLVNTVCFVCITSVAQPNFPQHLFFGPAQCMQCGKEFTDCDTFASLFRGTKTGCSCIGYLRFVYDPFCFLLARFSEYLSRRKSSSVTDTFQKVTCYIRKLESIADKVPWKYGLQRITEQSPSVQRIMEQSPSVQRIMEQSPSVQRIIKKFSSEGKRDPYNKYNKTSRKSKNIYDKRVIEKESFKTQPKTSKRETESLSQTYDLVFLDQLTEYVHLADAGHSVVPTSLASGRNTQSLDKHSSFEPTTITVKAKSPVVVNLTVPLDQRGTSAKPNHRVYSPYSPPFPSSPAANYVASNSVASNNGHRSDINNLPLKSTNRKYTNLSPFPSTWKKSASSSHKSSTYNTSLDTLTIGKTKDPESDYLVDGNYLILREATEECPMCYTVICPSRFTFNVITFEVTYVCVNCGLTIFFHVAPGLKDVNTTTGNSLNRKLKSERSIRSHKGNSAVRNIGPEYFLAN</sequence>
<dbReference type="EMBL" id="JAWZYT010002141">
    <property type="protein sequence ID" value="KAK4306386.1"/>
    <property type="molecule type" value="Genomic_DNA"/>
</dbReference>
<keyword evidence="3" id="KW-1185">Reference proteome</keyword>
<dbReference type="Proteomes" id="UP001292094">
    <property type="component" value="Unassembled WGS sequence"/>
</dbReference>
<feature type="compositionally biased region" description="Polar residues" evidence="1">
    <location>
        <begin position="1"/>
        <end position="17"/>
    </location>
</feature>
<evidence type="ECO:0000313" key="2">
    <source>
        <dbReference type="EMBL" id="KAK4306386.1"/>
    </source>
</evidence>
<dbReference type="AlphaFoldDB" id="A0AAE1PF43"/>